<gene>
    <name evidence="2" type="ORF">ColSpa_12653</name>
</gene>
<comment type="caution">
    <text evidence="2">The sequence shown here is derived from an EMBL/GenBank/DDBJ whole genome shotgun (WGS) entry which is preliminary data.</text>
</comment>
<feature type="region of interest" description="Disordered" evidence="1">
    <location>
        <begin position="313"/>
        <end position="341"/>
    </location>
</feature>
<proteinExistence type="predicted"/>
<accession>A0AA37USF9</accession>
<sequence>MTICTAFASSRIKNINRILRNAAIKCRVSLEGAQEGQNHGVMNWLRRFEDLDFSELFICRVAYDARNDEELRQIEQLGQESENGASVTQTTLGFRAVKHMIGRLAAYVRAVSQILDDGSRLRRLLTDHRIVCSVQRPASAAIPEADAHTTLGGVLKRLLPDRDSRYEPYLRILTNLDSQVHISSSLHEEFEPGTIEPSVHAEVQLLHHFYSAGRRYAAKDRYITCSKPAFICCELYFRHHPARVSLLDSHRKAYLNWGVLSLVGGAQNPKWFDHRKILNDVVGDLKSMVIDQILELRILSHDHQDTLTQITASQGGVDSGSDSEADKFANIGEAELPDNCE</sequence>
<evidence type="ECO:0000313" key="2">
    <source>
        <dbReference type="EMBL" id="GKT52472.1"/>
    </source>
</evidence>
<dbReference type="GeneID" id="73333455"/>
<organism evidence="2 3">
    <name type="scientific">Colletotrichum spaethianum</name>
    <dbReference type="NCBI Taxonomy" id="700344"/>
    <lineage>
        <taxon>Eukaryota</taxon>
        <taxon>Fungi</taxon>
        <taxon>Dikarya</taxon>
        <taxon>Ascomycota</taxon>
        <taxon>Pezizomycotina</taxon>
        <taxon>Sordariomycetes</taxon>
        <taxon>Hypocreomycetidae</taxon>
        <taxon>Glomerellales</taxon>
        <taxon>Glomerellaceae</taxon>
        <taxon>Colletotrichum</taxon>
        <taxon>Colletotrichum spaethianum species complex</taxon>
    </lineage>
</organism>
<evidence type="ECO:0000256" key="1">
    <source>
        <dbReference type="SAM" id="MobiDB-lite"/>
    </source>
</evidence>
<keyword evidence="3" id="KW-1185">Reference proteome</keyword>
<reference evidence="2 3" key="1">
    <citation type="submission" date="2022-03" db="EMBL/GenBank/DDBJ databases">
        <title>Genome data of Colletotrichum spp.</title>
        <authorList>
            <person name="Utami Y.D."/>
            <person name="Hiruma K."/>
        </authorList>
    </citation>
    <scope>NUCLEOTIDE SEQUENCE [LARGE SCALE GENOMIC DNA]</scope>
    <source>
        <strain evidence="2 3">MAFF 239500</strain>
    </source>
</reference>
<dbReference type="InterPro" id="IPR027796">
    <property type="entry name" value="OTT_1508_deam-like"/>
</dbReference>
<dbReference type="PANTHER" id="PTHR42037:SF1">
    <property type="match status" value="1"/>
</dbReference>
<name>A0AA37USF9_9PEZI</name>
<evidence type="ECO:0000313" key="3">
    <source>
        <dbReference type="Proteomes" id="UP001055115"/>
    </source>
</evidence>
<dbReference type="Proteomes" id="UP001055115">
    <property type="component" value="Unassembled WGS sequence"/>
</dbReference>
<feature type="compositionally biased region" description="Polar residues" evidence="1">
    <location>
        <begin position="313"/>
        <end position="322"/>
    </location>
</feature>
<protein>
    <submittedName>
        <fullName evidence="2">Uncharacterized protein</fullName>
    </submittedName>
</protein>
<dbReference type="EMBL" id="BQXU01000069">
    <property type="protein sequence ID" value="GKT52472.1"/>
    <property type="molecule type" value="Genomic_DNA"/>
</dbReference>
<dbReference type="AlphaFoldDB" id="A0AA37USF9"/>
<dbReference type="PANTHER" id="PTHR42037">
    <property type="match status" value="1"/>
</dbReference>
<dbReference type="RefSeq" id="XP_049134822.1">
    <property type="nucleotide sequence ID" value="XM_049278865.1"/>
</dbReference>
<dbReference type="Pfam" id="PF14441">
    <property type="entry name" value="OTT_1508_deam"/>
    <property type="match status" value="1"/>
</dbReference>